<keyword evidence="8" id="KW-1185">Reference proteome</keyword>
<gene>
    <name evidence="7" type="ORF">GQ671_11435</name>
</gene>
<dbReference type="Pfam" id="PF02826">
    <property type="entry name" value="2-Hacid_dh_C"/>
    <property type="match status" value="1"/>
</dbReference>
<evidence type="ECO:0000313" key="7">
    <source>
        <dbReference type="EMBL" id="MXQ51877.1"/>
    </source>
</evidence>
<dbReference type="AlphaFoldDB" id="A0A6N8U3I6"/>
<feature type="domain" description="D-isomer specific 2-hydroxyacid dehydrogenase catalytic" evidence="5">
    <location>
        <begin position="6"/>
        <end position="295"/>
    </location>
</feature>
<keyword evidence="2 4" id="KW-0560">Oxidoreductase</keyword>
<comment type="similarity">
    <text evidence="1 4">Belongs to the D-isomer specific 2-hydroxyacid dehydrogenase family.</text>
</comment>
<dbReference type="Gene3D" id="3.40.50.720">
    <property type="entry name" value="NAD(P)-binding Rossmann-like Domain"/>
    <property type="match status" value="2"/>
</dbReference>
<dbReference type="PANTHER" id="PTHR43333">
    <property type="entry name" value="2-HACID_DH_C DOMAIN-CONTAINING PROTEIN"/>
    <property type="match status" value="1"/>
</dbReference>
<comment type="caution">
    <text evidence="7">The sequence shown here is derived from an EMBL/GenBank/DDBJ whole genome shotgun (WGS) entry which is preliminary data.</text>
</comment>
<dbReference type="SUPFAM" id="SSF51735">
    <property type="entry name" value="NAD(P)-binding Rossmann-fold domains"/>
    <property type="match status" value="1"/>
</dbReference>
<dbReference type="SUPFAM" id="SSF52283">
    <property type="entry name" value="Formate/glycerate dehydrogenase catalytic domain-like"/>
    <property type="match status" value="1"/>
</dbReference>
<evidence type="ECO:0000313" key="8">
    <source>
        <dbReference type="Proteomes" id="UP000436284"/>
    </source>
</evidence>
<dbReference type="Proteomes" id="UP000436284">
    <property type="component" value="Unassembled WGS sequence"/>
</dbReference>
<evidence type="ECO:0000256" key="3">
    <source>
        <dbReference type="ARBA" id="ARBA00023027"/>
    </source>
</evidence>
<feature type="domain" description="D-isomer specific 2-hydroxyacid dehydrogenase NAD-binding" evidence="6">
    <location>
        <begin position="103"/>
        <end position="276"/>
    </location>
</feature>
<dbReference type="EMBL" id="WUUK01000005">
    <property type="protein sequence ID" value="MXQ51877.1"/>
    <property type="molecule type" value="Genomic_DNA"/>
</dbReference>
<organism evidence="7 8">
    <name type="scientific">Salinicoccus hispanicus</name>
    <dbReference type="NCBI Taxonomy" id="157225"/>
    <lineage>
        <taxon>Bacteria</taxon>
        <taxon>Bacillati</taxon>
        <taxon>Bacillota</taxon>
        <taxon>Bacilli</taxon>
        <taxon>Bacillales</taxon>
        <taxon>Staphylococcaceae</taxon>
        <taxon>Salinicoccus</taxon>
    </lineage>
</organism>
<reference evidence="7 8" key="1">
    <citation type="submission" date="2019-12" db="EMBL/GenBank/DDBJ databases">
        <title>Salinicoccus cyprini sp. nov., isolated from gastro-intestinal tract of mirror carp, Cyprinus carpio var. specularis, collected from Gobind Sagar Reservoir, Himachal Pradesh, India.</title>
        <authorList>
            <person name="Talwar C."/>
            <person name="Singh A.K."/>
            <person name="Lal R."/>
            <person name="Negi R.K."/>
        </authorList>
    </citation>
    <scope>NUCLEOTIDE SEQUENCE [LARGE SCALE GENOMIC DNA]</scope>
    <source>
        <strain evidence="7 8">J-82</strain>
    </source>
</reference>
<evidence type="ECO:0000256" key="4">
    <source>
        <dbReference type="RuleBase" id="RU003719"/>
    </source>
</evidence>
<dbReference type="RefSeq" id="WP_160657289.1">
    <property type="nucleotide sequence ID" value="NZ_JBHRWU010000001.1"/>
</dbReference>
<dbReference type="CDD" id="cd05300">
    <property type="entry name" value="2-Hacid_dh_1"/>
    <property type="match status" value="1"/>
</dbReference>
<proteinExistence type="inferred from homology"/>
<evidence type="ECO:0000259" key="5">
    <source>
        <dbReference type="Pfam" id="PF00389"/>
    </source>
</evidence>
<dbReference type="GO" id="GO:0051287">
    <property type="term" value="F:NAD binding"/>
    <property type="evidence" value="ECO:0007669"/>
    <property type="project" value="InterPro"/>
</dbReference>
<name>A0A6N8U3I6_9STAP</name>
<dbReference type="InterPro" id="IPR006140">
    <property type="entry name" value="D-isomer_DH_NAD-bd"/>
</dbReference>
<dbReference type="GO" id="GO:0016616">
    <property type="term" value="F:oxidoreductase activity, acting on the CH-OH group of donors, NAD or NADP as acceptor"/>
    <property type="evidence" value="ECO:0007669"/>
    <property type="project" value="InterPro"/>
</dbReference>
<dbReference type="OrthoDB" id="9805416at2"/>
<evidence type="ECO:0000256" key="2">
    <source>
        <dbReference type="ARBA" id="ARBA00023002"/>
    </source>
</evidence>
<protein>
    <submittedName>
        <fullName evidence="7">D-2-hydroxyacid dehydrogenase</fullName>
    </submittedName>
</protein>
<dbReference type="InterPro" id="IPR006139">
    <property type="entry name" value="D-isomer_2_OHA_DH_cat_dom"/>
</dbReference>
<evidence type="ECO:0000256" key="1">
    <source>
        <dbReference type="ARBA" id="ARBA00005854"/>
    </source>
</evidence>
<keyword evidence="3" id="KW-0520">NAD</keyword>
<dbReference type="PANTHER" id="PTHR43333:SF1">
    <property type="entry name" value="D-ISOMER SPECIFIC 2-HYDROXYACID DEHYDROGENASE NAD-BINDING DOMAIN-CONTAINING PROTEIN"/>
    <property type="match status" value="1"/>
</dbReference>
<dbReference type="Pfam" id="PF00389">
    <property type="entry name" value="2-Hacid_dh"/>
    <property type="match status" value="1"/>
</dbReference>
<sequence>MKHILSTVNLRPHMIEEIEEKYPEMEYRFTKSSEMTDEDRGWCEIFITYGGNINEEDVGKFKNLKWMMVMSAGLDDLPLAQLTHVHITNAKGIHKIQMTEYTVGLLLSFHKNFNQLKADQDNAYWRKNAKTEEIHGKSVHVLGTGSIGSHLAKVLRVFGTEVVGYNTTGHAVEEFDHTHPMDELAQHINEADIIINILPSTEETRGMLETDLFEKMKESAVFVNIGRGDIMTDETISEVLEQGMIRHMILDVFNHEPLPADHVFYTYDNMTITPHASSKTEGYLERGFGIFAYNLQHMDNLQSMKNVIDNSRGY</sequence>
<accession>A0A6N8U3I6</accession>
<dbReference type="InterPro" id="IPR036291">
    <property type="entry name" value="NAD(P)-bd_dom_sf"/>
</dbReference>
<evidence type="ECO:0000259" key="6">
    <source>
        <dbReference type="Pfam" id="PF02826"/>
    </source>
</evidence>